<dbReference type="AlphaFoldDB" id="A0AAD1SHM8"/>
<proteinExistence type="predicted"/>
<gene>
    <name evidence="2" type="ORF">PECUL_23A002431</name>
</gene>
<feature type="region of interest" description="Disordered" evidence="1">
    <location>
        <begin position="124"/>
        <end position="146"/>
    </location>
</feature>
<reference evidence="2" key="1">
    <citation type="submission" date="2022-03" db="EMBL/GenBank/DDBJ databases">
        <authorList>
            <person name="Alioto T."/>
            <person name="Alioto T."/>
            <person name="Gomez Garrido J."/>
        </authorList>
    </citation>
    <scope>NUCLEOTIDE SEQUENCE</scope>
</reference>
<evidence type="ECO:0000313" key="2">
    <source>
        <dbReference type="EMBL" id="CAH2299479.1"/>
    </source>
</evidence>
<organism evidence="2 3">
    <name type="scientific">Pelobates cultripes</name>
    <name type="common">Western spadefoot toad</name>
    <dbReference type="NCBI Taxonomy" id="61616"/>
    <lineage>
        <taxon>Eukaryota</taxon>
        <taxon>Metazoa</taxon>
        <taxon>Chordata</taxon>
        <taxon>Craniata</taxon>
        <taxon>Vertebrata</taxon>
        <taxon>Euteleostomi</taxon>
        <taxon>Amphibia</taxon>
        <taxon>Batrachia</taxon>
        <taxon>Anura</taxon>
        <taxon>Pelobatoidea</taxon>
        <taxon>Pelobatidae</taxon>
        <taxon>Pelobates</taxon>
    </lineage>
</organism>
<keyword evidence="3" id="KW-1185">Reference proteome</keyword>
<feature type="compositionally biased region" description="Acidic residues" evidence="1">
    <location>
        <begin position="1"/>
        <end position="10"/>
    </location>
</feature>
<name>A0AAD1SHM8_PELCU</name>
<evidence type="ECO:0000256" key="1">
    <source>
        <dbReference type="SAM" id="MobiDB-lite"/>
    </source>
</evidence>
<accession>A0AAD1SHM8</accession>
<evidence type="ECO:0000313" key="3">
    <source>
        <dbReference type="Proteomes" id="UP001295444"/>
    </source>
</evidence>
<protein>
    <submittedName>
        <fullName evidence="2">Uncharacterized protein</fullName>
    </submittedName>
</protein>
<feature type="compositionally biased region" description="Low complexity" evidence="1">
    <location>
        <begin position="126"/>
        <end position="146"/>
    </location>
</feature>
<sequence length="146" mass="15766">DSDFDNDDEPLQFLIKPPQIGDCEGDQEAEMQRLRDTVGCLKQPPTAGVSVQQQTTQTTVGVADTNEDSQRLAQTDKTAVYYSNTPPFTLTSSCDAGLVSRFLPSQALLESAFEPDRFTGCPAYNLTSTPSPFSSSSPGLLPDSRP</sequence>
<feature type="region of interest" description="Disordered" evidence="1">
    <location>
        <begin position="1"/>
        <end position="22"/>
    </location>
</feature>
<dbReference type="Proteomes" id="UP001295444">
    <property type="component" value="Chromosome 06"/>
</dbReference>
<feature type="non-terminal residue" evidence="2">
    <location>
        <position position="1"/>
    </location>
</feature>
<dbReference type="EMBL" id="OW240917">
    <property type="protein sequence ID" value="CAH2299479.1"/>
    <property type="molecule type" value="Genomic_DNA"/>
</dbReference>